<dbReference type="Proteomes" id="UP000015100">
    <property type="component" value="Unassembled WGS sequence"/>
</dbReference>
<feature type="region of interest" description="Disordered" evidence="1">
    <location>
        <begin position="278"/>
        <end position="300"/>
    </location>
</feature>
<protein>
    <submittedName>
        <fullName evidence="2">Uncharacterized protein</fullName>
    </submittedName>
</protein>
<evidence type="ECO:0000313" key="2">
    <source>
        <dbReference type="EMBL" id="EPS35236.1"/>
    </source>
</evidence>
<sequence>MARSQSQGTKGTKKTPKKSNDTTAAAPQRKGRNGKIKKDAGNDPSKAEAVKSIKRQNAIPAGPPLNSGKRKRSGTDVPSRPTLKKVKVEPTTTDLMSPVDVLSTAADKINGLAVAPQSILPASQFQTATSTSPCSERNNLKGVTLPLPNFEWIEVSHTPERFLARLQLRSFLLLFGHLAPNSLNPRTTKFVQSKVLTNPNHMWTVVEMGKIMQIVLAIVGPGLMDVLKGRNGWYGDNVVKQKKLLLKNLTMHRKGFTDQMWEDCYELLCGVDHRFDNSKKGGGRTGRNRERPTREERDRIRRASAADPAVKYKMLTQLLVIGASSAQIKKCLQENEKCAKAAVNATKSTERALKAELKTMLLDAKVNRKAGASEEVMRDLEHRIEGTQMKILLLSLTQWLERRKLDPRASQPIGEDPLGNVYYIVPHDEELAGYASWVLCQKGPELDHPLGEDWVETEGDSGCTKAFYAIDGPEAIGILVRWIQQKSGEKKAAIEAGGLGDPTGTNCHVVLIGKLQQFAEMLRVNARQCSVAEL</sequence>
<accession>S8A239</accession>
<feature type="region of interest" description="Disordered" evidence="1">
    <location>
        <begin position="1"/>
        <end position="84"/>
    </location>
</feature>
<proteinExistence type="predicted"/>
<reference evidence="2 3" key="1">
    <citation type="journal article" date="2013" name="PLoS Genet.">
        <title>Genomic mechanisms accounting for the adaptation to parasitism in nematode-trapping fungi.</title>
        <authorList>
            <person name="Meerupati T."/>
            <person name="Andersson K.M."/>
            <person name="Friman E."/>
            <person name="Kumar D."/>
            <person name="Tunlid A."/>
            <person name="Ahren D."/>
        </authorList>
    </citation>
    <scope>NUCLEOTIDE SEQUENCE [LARGE SCALE GENOMIC DNA]</scope>
    <source>
        <strain evidence="2 3">CBS 200.50</strain>
    </source>
</reference>
<evidence type="ECO:0000313" key="3">
    <source>
        <dbReference type="Proteomes" id="UP000015100"/>
    </source>
</evidence>
<organism evidence="2 3">
    <name type="scientific">Dactylellina haptotyla (strain CBS 200.50)</name>
    <name type="common">Nematode-trapping fungus</name>
    <name type="synonym">Monacrosporium haptotylum</name>
    <dbReference type="NCBI Taxonomy" id="1284197"/>
    <lineage>
        <taxon>Eukaryota</taxon>
        <taxon>Fungi</taxon>
        <taxon>Dikarya</taxon>
        <taxon>Ascomycota</taxon>
        <taxon>Pezizomycotina</taxon>
        <taxon>Orbiliomycetes</taxon>
        <taxon>Orbiliales</taxon>
        <taxon>Orbiliaceae</taxon>
        <taxon>Dactylellina</taxon>
    </lineage>
</organism>
<dbReference type="HOGENOM" id="CLU_509990_0_0_1"/>
<name>S8A239_DACHA</name>
<reference evidence="3" key="2">
    <citation type="submission" date="2013-04" db="EMBL/GenBank/DDBJ databases">
        <title>Genomic mechanisms accounting for the adaptation to parasitism in nematode-trapping fungi.</title>
        <authorList>
            <person name="Ahren D.G."/>
        </authorList>
    </citation>
    <scope>NUCLEOTIDE SEQUENCE [LARGE SCALE GENOMIC DNA]</scope>
    <source>
        <strain evidence="3">CBS 200.50</strain>
    </source>
</reference>
<feature type="compositionally biased region" description="Basic and acidic residues" evidence="1">
    <location>
        <begin position="36"/>
        <end position="51"/>
    </location>
</feature>
<dbReference type="EMBL" id="AQGS01001233">
    <property type="protein sequence ID" value="EPS35236.1"/>
    <property type="molecule type" value="Genomic_DNA"/>
</dbReference>
<dbReference type="AlphaFoldDB" id="S8A239"/>
<feature type="compositionally biased region" description="Basic and acidic residues" evidence="1">
    <location>
        <begin position="287"/>
        <end position="300"/>
    </location>
</feature>
<dbReference type="OrthoDB" id="5423173at2759"/>
<keyword evidence="3" id="KW-1185">Reference proteome</keyword>
<comment type="caution">
    <text evidence="2">The sequence shown here is derived from an EMBL/GenBank/DDBJ whole genome shotgun (WGS) entry which is preliminary data.</text>
</comment>
<gene>
    <name evidence="2" type="ORF">H072_11554</name>
</gene>
<evidence type="ECO:0000256" key="1">
    <source>
        <dbReference type="SAM" id="MobiDB-lite"/>
    </source>
</evidence>
<feature type="compositionally biased region" description="Low complexity" evidence="1">
    <location>
        <begin position="1"/>
        <end position="10"/>
    </location>
</feature>